<dbReference type="InterPro" id="IPR011032">
    <property type="entry name" value="GroES-like_sf"/>
</dbReference>
<evidence type="ECO:0000256" key="5">
    <source>
        <dbReference type="ARBA" id="ARBA00023027"/>
    </source>
</evidence>
<dbReference type="InterPro" id="IPR013149">
    <property type="entry name" value="ADH-like_C"/>
</dbReference>
<name>A0AAF3FKI4_9BILA</name>
<reference evidence="9" key="1">
    <citation type="submission" date="2024-02" db="UniProtKB">
        <authorList>
            <consortium name="WormBaseParasite"/>
        </authorList>
    </citation>
    <scope>IDENTIFICATION</scope>
</reference>
<dbReference type="WBParaSite" id="MBELARI_LOCUS7411">
    <property type="protein sequence ID" value="MBELARI_LOCUS7411"/>
    <property type="gene ID" value="MBELARI_LOCUS7411"/>
</dbReference>
<keyword evidence="5" id="KW-0520">NAD</keyword>
<evidence type="ECO:0000256" key="4">
    <source>
        <dbReference type="ARBA" id="ARBA00023002"/>
    </source>
</evidence>
<evidence type="ECO:0000256" key="2">
    <source>
        <dbReference type="ARBA" id="ARBA00022723"/>
    </source>
</evidence>
<comment type="cofactor">
    <cofactor evidence="1">
        <name>Zn(2+)</name>
        <dbReference type="ChEBI" id="CHEBI:29105"/>
    </cofactor>
</comment>
<evidence type="ECO:0000313" key="9">
    <source>
        <dbReference type="WBParaSite" id="MBELARI_LOCUS7411"/>
    </source>
</evidence>
<dbReference type="Proteomes" id="UP000887575">
    <property type="component" value="Unassembled WGS sequence"/>
</dbReference>
<accession>A0AAF3FKI4</accession>
<dbReference type="AlphaFoldDB" id="A0AAF3FKI4"/>
<dbReference type="FunFam" id="3.40.50.720:FF:000003">
    <property type="entry name" value="S-(hydroxymethyl)glutathione dehydrogenase"/>
    <property type="match status" value="1"/>
</dbReference>
<evidence type="ECO:0000259" key="7">
    <source>
        <dbReference type="Pfam" id="PF08240"/>
    </source>
</evidence>
<organism evidence="8 9">
    <name type="scientific">Mesorhabditis belari</name>
    <dbReference type="NCBI Taxonomy" id="2138241"/>
    <lineage>
        <taxon>Eukaryota</taxon>
        <taxon>Metazoa</taxon>
        <taxon>Ecdysozoa</taxon>
        <taxon>Nematoda</taxon>
        <taxon>Chromadorea</taxon>
        <taxon>Rhabditida</taxon>
        <taxon>Rhabditina</taxon>
        <taxon>Rhabditomorpha</taxon>
        <taxon>Rhabditoidea</taxon>
        <taxon>Rhabditidae</taxon>
        <taxon>Mesorhabditinae</taxon>
        <taxon>Mesorhabditis</taxon>
    </lineage>
</organism>
<dbReference type="PANTHER" id="PTHR43880:SF12">
    <property type="entry name" value="ALCOHOL DEHYDROGENASE CLASS-3"/>
    <property type="match status" value="1"/>
</dbReference>
<keyword evidence="2" id="KW-0479">Metal-binding</keyword>
<feature type="domain" description="Alcohol dehydrogenase-like N-terminal" evidence="7">
    <location>
        <begin position="59"/>
        <end position="188"/>
    </location>
</feature>
<feature type="domain" description="Alcohol dehydrogenase-like C-terminal" evidence="6">
    <location>
        <begin position="231"/>
        <end position="359"/>
    </location>
</feature>
<sequence length="406" mass="44121">MIEALFSSDNIGPKAFRNHPPIPEMKPDFEGETLKCRAAVAWGGKRMSIEMVDVEPPKEGEVRIKILFNALCHTDLAIIDGMKNAQYPTIPGHEATAAVESVGPGVSDFQPGDIVMPLPIPQCKKCEMCLRGDTNLCVESLTCETAVTCTMADGTTRIKCQGKEIFSSFGLSCFSEYTVVKKIALVKINPHAPVDRVCLVGCGLATGYGAAINTAKIKEGDSVAIIGVGCIGLSAVQGAKHCAAKEIICIDRNEEKFQIAEEMGATKCINPLKCPNGKKFSQWFLETIGPVDQSIECVGDKDCMRWAVEIVKKGYGRAVILGIPPEDQEISFSPLLLLEGRTVVGGTIGDWHTVDDLPKLVDKVMNGELETDQMITHRFQLEQLAEAIELMKTGKCIRVVFQMANE</sequence>
<dbReference type="GO" id="GO:0051903">
    <property type="term" value="F:S-(hydroxymethyl)glutathione dehydrogenase [NAD(P)+] activity"/>
    <property type="evidence" value="ECO:0007669"/>
    <property type="project" value="TreeGrafter"/>
</dbReference>
<protein>
    <submittedName>
        <fullName evidence="9">Enoyl reductase (ER) domain-containing protein</fullName>
    </submittedName>
</protein>
<dbReference type="Gene3D" id="3.90.180.10">
    <property type="entry name" value="Medium-chain alcohol dehydrogenases, catalytic domain"/>
    <property type="match status" value="1"/>
</dbReference>
<dbReference type="SUPFAM" id="SSF51735">
    <property type="entry name" value="NAD(P)-binding Rossmann-fold domains"/>
    <property type="match status" value="1"/>
</dbReference>
<dbReference type="Pfam" id="PF08240">
    <property type="entry name" value="ADH_N"/>
    <property type="match status" value="1"/>
</dbReference>
<evidence type="ECO:0000313" key="8">
    <source>
        <dbReference type="Proteomes" id="UP000887575"/>
    </source>
</evidence>
<evidence type="ECO:0000256" key="3">
    <source>
        <dbReference type="ARBA" id="ARBA00022833"/>
    </source>
</evidence>
<evidence type="ECO:0000259" key="6">
    <source>
        <dbReference type="Pfam" id="PF00107"/>
    </source>
</evidence>
<dbReference type="InterPro" id="IPR013154">
    <property type="entry name" value="ADH-like_N"/>
</dbReference>
<proteinExistence type="predicted"/>
<dbReference type="GO" id="GO:0046294">
    <property type="term" value="P:formaldehyde catabolic process"/>
    <property type="evidence" value="ECO:0007669"/>
    <property type="project" value="TreeGrafter"/>
</dbReference>
<keyword evidence="4" id="KW-0560">Oxidoreductase</keyword>
<keyword evidence="8" id="KW-1185">Reference proteome</keyword>
<dbReference type="Gene3D" id="3.40.50.720">
    <property type="entry name" value="NAD(P)-binding Rossmann-like Domain"/>
    <property type="match status" value="1"/>
</dbReference>
<dbReference type="FunFam" id="3.90.180.10:FF:000067">
    <property type="entry name" value="alcohol dehydrogenase 1-like isoform X1"/>
    <property type="match status" value="1"/>
</dbReference>
<dbReference type="GO" id="GO:0008270">
    <property type="term" value="F:zinc ion binding"/>
    <property type="evidence" value="ECO:0007669"/>
    <property type="project" value="TreeGrafter"/>
</dbReference>
<dbReference type="PANTHER" id="PTHR43880">
    <property type="entry name" value="ALCOHOL DEHYDROGENASE"/>
    <property type="match status" value="1"/>
</dbReference>
<dbReference type="Pfam" id="PF00107">
    <property type="entry name" value="ADH_zinc_N"/>
    <property type="match status" value="1"/>
</dbReference>
<evidence type="ECO:0000256" key="1">
    <source>
        <dbReference type="ARBA" id="ARBA00001947"/>
    </source>
</evidence>
<dbReference type="InterPro" id="IPR036291">
    <property type="entry name" value="NAD(P)-bd_dom_sf"/>
</dbReference>
<dbReference type="GO" id="GO:0005829">
    <property type="term" value="C:cytosol"/>
    <property type="evidence" value="ECO:0007669"/>
    <property type="project" value="TreeGrafter"/>
</dbReference>
<keyword evidence="3" id="KW-0862">Zinc</keyword>
<dbReference type="SUPFAM" id="SSF50129">
    <property type="entry name" value="GroES-like"/>
    <property type="match status" value="2"/>
</dbReference>